<feature type="domain" description="FAD-binding PCMH-type" evidence="2">
    <location>
        <begin position="1"/>
        <end position="174"/>
    </location>
</feature>
<dbReference type="RefSeq" id="WP_128566470.1">
    <property type="nucleotide sequence ID" value="NZ_BPQH01000008.1"/>
</dbReference>
<proteinExistence type="predicted"/>
<dbReference type="InterPro" id="IPR036318">
    <property type="entry name" value="FAD-bd_PCMH-like_sf"/>
</dbReference>
<protein>
    <recommendedName>
        <fullName evidence="2">FAD-binding PCMH-type domain-containing protein</fullName>
    </recommendedName>
</protein>
<gene>
    <name evidence="3" type="ORF">OPKNFCMD_2910</name>
</gene>
<reference evidence="3" key="2">
    <citation type="submission" date="2021-08" db="EMBL/GenBank/DDBJ databases">
        <authorList>
            <person name="Tani A."/>
            <person name="Ola A."/>
            <person name="Ogura Y."/>
            <person name="Katsura K."/>
            <person name="Hayashi T."/>
        </authorList>
    </citation>
    <scope>NUCLEOTIDE SEQUENCE</scope>
    <source>
        <strain evidence="3">KCTC 52305</strain>
    </source>
</reference>
<feature type="region of interest" description="Disordered" evidence="1">
    <location>
        <begin position="268"/>
        <end position="299"/>
    </location>
</feature>
<keyword evidence="4" id="KW-1185">Reference proteome</keyword>
<evidence type="ECO:0000313" key="3">
    <source>
        <dbReference type="EMBL" id="GJD50173.1"/>
    </source>
</evidence>
<evidence type="ECO:0000313" key="4">
    <source>
        <dbReference type="Proteomes" id="UP001055167"/>
    </source>
</evidence>
<comment type="caution">
    <text evidence="3">The sequence shown here is derived from an EMBL/GenBank/DDBJ whole genome shotgun (WGS) entry which is preliminary data.</text>
</comment>
<dbReference type="SUPFAM" id="SSF56176">
    <property type="entry name" value="FAD-binding/transporter-associated domain-like"/>
    <property type="match status" value="1"/>
</dbReference>
<dbReference type="Pfam" id="PF00941">
    <property type="entry name" value="FAD_binding_5"/>
    <property type="match status" value="1"/>
</dbReference>
<dbReference type="PROSITE" id="PS51387">
    <property type="entry name" value="FAD_PCMH"/>
    <property type="match status" value="1"/>
</dbReference>
<dbReference type="InterPro" id="IPR016166">
    <property type="entry name" value="FAD-bd_PCMH"/>
</dbReference>
<feature type="compositionally biased region" description="Basic and acidic residues" evidence="1">
    <location>
        <begin position="276"/>
        <end position="290"/>
    </location>
</feature>
<accession>A0ABQ4QXZ3</accession>
<dbReference type="PANTHER" id="PTHR42659">
    <property type="entry name" value="XANTHINE DEHYDROGENASE SUBUNIT C-RELATED"/>
    <property type="match status" value="1"/>
</dbReference>
<dbReference type="EMBL" id="BPQH01000008">
    <property type="protein sequence ID" value="GJD50173.1"/>
    <property type="molecule type" value="Genomic_DNA"/>
</dbReference>
<organism evidence="3 4">
    <name type="scientific">Methylobacterium crusticola</name>
    <dbReference type="NCBI Taxonomy" id="1697972"/>
    <lineage>
        <taxon>Bacteria</taxon>
        <taxon>Pseudomonadati</taxon>
        <taxon>Pseudomonadota</taxon>
        <taxon>Alphaproteobacteria</taxon>
        <taxon>Hyphomicrobiales</taxon>
        <taxon>Methylobacteriaceae</taxon>
        <taxon>Methylobacterium</taxon>
    </lineage>
</organism>
<sequence>MDLNTIDAVVAPRGRRDLPAWRAGDAWLAGGTWLFSEPQPALRRLVDLASLGWPAHAVTAQGLAIGATCTIAALDRLDLPAEWTASPLVGQCCRALLGSFKVWNAATVGGNLCMALPAGPMTALAAALEGTCVIWTPDGGERGLGVLDFVRGPQETALRPGEVLRRIDLPARALARRTAFRRISLSPEGRSGALLIGTRDPAGGWALTVTAATRRPVRLALADAPDAAGLRAALAAAIPDALWYDDVHGRPDWRRHVTGLLAEEIRAELGQGARAEPGRENRAEPDDRPRAGPGRGLPA</sequence>
<evidence type="ECO:0000256" key="1">
    <source>
        <dbReference type="SAM" id="MobiDB-lite"/>
    </source>
</evidence>
<dbReference type="InterPro" id="IPR002346">
    <property type="entry name" value="Mopterin_DH_FAD-bd"/>
</dbReference>
<dbReference type="Proteomes" id="UP001055167">
    <property type="component" value="Unassembled WGS sequence"/>
</dbReference>
<dbReference type="PANTHER" id="PTHR42659:SF9">
    <property type="entry name" value="XANTHINE DEHYDROGENASE FAD-BINDING SUBUNIT XDHB-RELATED"/>
    <property type="match status" value="1"/>
</dbReference>
<evidence type="ECO:0000259" key="2">
    <source>
        <dbReference type="PROSITE" id="PS51387"/>
    </source>
</evidence>
<reference evidence="3" key="1">
    <citation type="journal article" date="2021" name="Front. Microbiol.">
        <title>Comprehensive Comparative Genomics and Phenotyping of Methylobacterium Species.</title>
        <authorList>
            <person name="Alessa O."/>
            <person name="Ogura Y."/>
            <person name="Fujitani Y."/>
            <person name="Takami H."/>
            <person name="Hayashi T."/>
            <person name="Sahin N."/>
            <person name="Tani A."/>
        </authorList>
    </citation>
    <scope>NUCLEOTIDE SEQUENCE</scope>
    <source>
        <strain evidence="3">KCTC 52305</strain>
    </source>
</reference>
<dbReference type="InterPro" id="IPR051312">
    <property type="entry name" value="Diverse_Substr_Oxidored"/>
</dbReference>
<dbReference type="Gene3D" id="3.30.465.10">
    <property type="match status" value="1"/>
</dbReference>
<name>A0ABQ4QXZ3_9HYPH</name>
<dbReference type="InterPro" id="IPR016169">
    <property type="entry name" value="FAD-bd_PCMH_sub2"/>
</dbReference>